<keyword evidence="2" id="KW-1185">Reference proteome</keyword>
<dbReference type="KEGG" id="skn:SKUN_001215"/>
<sequence length="192" mass="20914">MKVTPIILGTLGAISSAIPAINTFNTSKNPTTVEVSSIKSNSDNLWNDSFRDQIENIKNKLDNMDSSLTNSSKILEDLNQESSIISMDDLQEIFNAIMGENDREDIIEETIQSAFAEASYDSITVGETIESGLLTGSLGTVVTALGLATAIALVIYGGYYTYTNWDDIKSFSNKAVNNAKHYISTTTDYLKS</sequence>
<dbReference type="PATRIC" id="fig|273035.7.peg.1494"/>
<dbReference type="EMBL" id="CP010899">
    <property type="protein sequence ID" value="ALA98090.1"/>
    <property type="molecule type" value="Genomic_DNA"/>
</dbReference>
<reference evidence="1 2" key="1">
    <citation type="journal article" date="2015" name="Genome Announc.">
        <title>Complete Genome Sequence of Spiroplasma kunkelii Strain CR2-3x, Causal Agent of Corn Stunt Disease in Zea mays L.</title>
        <authorList>
            <person name="Davis R.E."/>
            <person name="Shao J."/>
            <person name="Dally E.L."/>
            <person name="Zhao Y."/>
            <person name="Gasparich G.E."/>
            <person name="Gaynor B.J."/>
            <person name="Athey J.C."/>
            <person name="Harrison N.A."/>
            <person name="Donofrio N."/>
        </authorList>
    </citation>
    <scope>NUCLEOTIDE SEQUENCE [LARGE SCALE GENOMIC DNA]</scope>
    <source>
        <strain evidence="1 2">CR2-3x</strain>
    </source>
</reference>
<dbReference type="AlphaFoldDB" id="A0A0K2JHL7"/>
<organism evidence="1 2">
    <name type="scientific">Spiroplasma kunkelii CR2-3x</name>
    <dbReference type="NCBI Taxonomy" id="273035"/>
    <lineage>
        <taxon>Bacteria</taxon>
        <taxon>Bacillati</taxon>
        <taxon>Mycoplasmatota</taxon>
        <taxon>Mollicutes</taxon>
        <taxon>Entomoplasmatales</taxon>
        <taxon>Spiroplasmataceae</taxon>
        <taxon>Spiroplasma</taxon>
    </lineage>
</organism>
<proteinExistence type="predicted"/>
<protein>
    <submittedName>
        <fullName evidence="1">Uncharacterized protein</fullName>
    </submittedName>
</protein>
<dbReference type="RefSeq" id="WP_053391195.1">
    <property type="nucleotide sequence ID" value="NZ_CP010899.1"/>
</dbReference>
<accession>A0A0K2JHL7</accession>
<evidence type="ECO:0000313" key="2">
    <source>
        <dbReference type="Proteomes" id="UP000062963"/>
    </source>
</evidence>
<name>A0A0K2JHL7_SPIKU</name>
<evidence type="ECO:0000313" key="1">
    <source>
        <dbReference type="EMBL" id="ALA98090.1"/>
    </source>
</evidence>
<gene>
    <name evidence="1" type="ORF">SKUN_001215</name>
</gene>
<dbReference type="Proteomes" id="UP000062963">
    <property type="component" value="Chromosome"/>
</dbReference>